<evidence type="ECO:0000313" key="2">
    <source>
        <dbReference type="Proteomes" id="UP000226437"/>
    </source>
</evidence>
<gene>
    <name evidence="1" type="ORF">CGL56_04855</name>
</gene>
<organism evidence="1 2">
    <name type="scientific">Neolewinella marina</name>
    <dbReference type="NCBI Taxonomy" id="438751"/>
    <lineage>
        <taxon>Bacteria</taxon>
        <taxon>Pseudomonadati</taxon>
        <taxon>Bacteroidota</taxon>
        <taxon>Saprospiria</taxon>
        <taxon>Saprospirales</taxon>
        <taxon>Lewinellaceae</taxon>
        <taxon>Neolewinella</taxon>
    </lineage>
</organism>
<dbReference type="AlphaFoldDB" id="A0A2G0CK68"/>
<reference evidence="1 2" key="1">
    <citation type="submission" date="2017-10" db="EMBL/GenBank/DDBJ databases">
        <title>The draft genome sequence of Lewinella marina KCTC 32374.</title>
        <authorList>
            <person name="Wang K."/>
        </authorList>
    </citation>
    <scope>NUCLEOTIDE SEQUENCE [LARGE SCALE GENOMIC DNA]</scope>
    <source>
        <strain evidence="1 2">MKG-38</strain>
    </source>
</reference>
<dbReference type="EMBL" id="PDLO01000001">
    <property type="protein sequence ID" value="PHL00367.1"/>
    <property type="molecule type" value="Genomic_DNA"/>
</dbReference>
<dbReference type="OrthoDB" id="8481028at2"/>
<evidence type="ECO:0000313" key="1">
    <source>
        <dbReference type="EMBL" id="PHL00367.1"/>
    </source>
</evidence>
<name>A0A2G0CK68_9BACT</name>
<comment type="caution">
    <text evidence="1">The sequence shown here is derived from an EMBL/GenBank/DDBJ whole genome shotgun (WGS) entry which is preliminary data.</text>
</comment>
<proteinExistence type="predicted"/>
<accession>A0A2G0CK68</accession>
<protein>
    <submittedName>
        <fullName evidence="1">Uncharacterized protein</fullName>
    </submittedName>
</protein>
<dbReference type="RefSeq" id="WP_099105346.1">
    <property type="nucleotide sequence ID" value="NZ_JAATJF010000001.1"/>
</dbReference>
<keyword evidence="2" id="KW-1185">Reference proteome</keyword>
<sequence length="122" mass="13254">MPTQYANEQTLGSEENIAEYLKQYAWVYAFSQGYRFGSGSEGEIQYMAGQAAAAILNPPADYGGASPAQLTRIAEKQLGIFIDNMIIARGEVYLDGGHGGVIGEDTLAWAKARLCPMWPICK</sequence>
<dbReference type="Proteomes" id="UP000226437">
    <property type="component" value="Unassembled WGS sequence"/>
</dbReference>